<dbReference type="EMBL" id="MTYJ01000105">
    <property type="protein sequence ID" value="OQV14402.1"/>
    <property type="molecule type" value="Genomic_DNA"/>
</dbReference>
<sequence length="90" mass="9916">MLGLLQRPSSAVMGIFTLPGNRLAFTRGITGKIKLKKPPTRVPQQTARMEALRKAAAEKGIPGPQKLPEIRAKFGQLPFSMTSVNSPYYY</sequence>
<dbReference type="Proteomes" id="UP000192578">
    <property type="component" value="Unassembled WGS sequence"/>
</dbReference>
<evidence type="ECO:0000313" key="2">
    <source>
        <dbReference type="Proteomes" id="UP000192578"/>
    </source>
</evidence>
<dbReference type="OrthoDB" id="10598370at2759"/>
<name>A0A1W0WGU5_HYPEX</name>
<proteinExistence type="predicted"/>
<gene>
    <name evidence="1" type="ORF">BV898_11379</name>
</gene>
<dbReference type="AlphaFoldDB" id="A0A1W0WGU5"/>
<accession>A0A1W0WGU5</accession>
<organism evidence="1 2">
    <name type="scientific">Hypsibius exemplaris</name>
    <name type="common">Freshwater tardigrade</name>
    <dbReference type="NCBI Taxonomy" id="2072580"/>
    <lineage>
        <taxon>Eukaryota</taxon>
        <taxon>Metazoa</taxon>
        <taxon>Ecdysozoa</taxon>
        <taxon>Tardigrada</taxon>
        <taxon>Eutardigrada</taxon>
        <taxon>Parachela</taxon>
        <taxon>Hypsibioidea</taxon>
        <taxon>Hypsibiidae</taxon>
        <taxon>Hypsibius</taxon>
    </lineage>
</organism>
<reference evidence="2" key="1">
    <citation type="submission" date="2017-01" db="EMBL/GenBank/DDBJ databases">
        <title>Comparative genomics of anhydrobiosis in the tardigrade Hypsibius dujardini.</title>
        <authorList>
            <person name="Yoshida Y."/>
            <person name="Koutsovoulos G."/>
            <person name="Laetsch D."/>
            <person name="Stevens L."/>
            <person name="Kumar S."/>
            <person name="Horikawa D."/>
            <person name="Ishino K."/>
            <person name="Komine S."/>
            <person name="Tomita M."/>
            <person name="Blaxter M."/>
            <person name="Arakawa K."/>
        </authorList>
    </citation>
    <scope>NUCLEOTIDE SEQUENCE [LARGE SCALE GENOMIC DNA]</scope>
    <source>
        <strain evidence="2">Z151</strain>
    </source>
</reference>
<keyword evidence="2" id="KW-1185">Reference proteome</keyword>
<protein>
    <submittedName>
        <fullName evidence="1">Uncharacterized protein</fullName>
    </submittedName>
</protein>
<evidence type="ECO:0000313" key="1">
    <source>
        <dbReference type="EMBL" id="OQV14402.1"/>
    </source>
</evidence>
<comment type="caution">
    <text evidence="1">The sequence shown here is derived from an EMBL/GenBank/DDBJ whole genome shotgun (WGS) entry which is preliminary data.</text>
</comment>